<dbReference type="Proteomes" id="UP000050996">
    <property type="component" value="Unassembled WGS sequence"/>
</dbReference>
<name>A0A0Q3QMQ5_9BACI</name>
<gene>
    <name evidence="2" type="ORF">AN957_13050</name>
</gene>
<proteinExistence type="predicted"/>
<sequence length="214" mass="24322">MKKQFLKLVLLFMSFAMIFSPLSAEAQGNVPQEKRISQAACQLKGDLRKLWTDHVMWTRLYIVSALEGLDDQENVLGRLLENQEDLGDFFKTYYGEAAGNKLTKLLKDHILIAGKVVDAAKSGNKANLEKFNKEWYKNADDIADFLSKANPNWPKAELKKLLEIHLELITEDVAARLVKDWEASVDALDKGIDHIIMLADTLSNEIVKQFPKKF</sequence>
<evidence type="ECO:0000313" key="3">
    <source>
        <dbReference type="Proteomes" id="UP000050996"/>
    </source>
</evidence>
<reference evidence="2 3" key="1">
    <citation type="submission" date="2015-09" db="EMBL/GenBank/DDBJ databases">
        <title>Genome sequencing project for genomic taxonomy and phylogenomics of Bacillus-like bacteria.</title>
        <authorList>
            <person name="Liu B."/>
            <person name="Wang J."/>
            <person name="Zhu Y."/>
            <person name="Liu G."/>
            <person name="Chen Q."/>
            <person name="Chen Z."/>
            <person name="Lan J."/>
            <person name="Che J."/>
            <person name="Ge C."/>
            <person name="Shi H."/>
            <person name="Pan Z."/>
            <person name="Liu X."/>
        </authorList>
    </citation>
    <scope>NUCLEOTIDE SEQUENCE [LARGE SCALE GENOMIC DNA]</scope>
    <source>
        <strain evidence="2 3">FJAT-18043</strain>
    </source>
</reference>
<dbReference type="PATRIC" id="fig|1637975.4.peg.2453"/>
<dbReference type="STRING" id="1637975.AN957_13050"/>
<evidence type="ECO:0000256" key="1">
    <source>
        <dbReference type="SAM" id="SignalP"/>
    </source>
</evidence>
<dbReference type="GO" id="GO:0016740">
    <property type="term" value="F:transferase activity"/>
    <property type="evidence" value="ECO:0007669"/>
    <property type="project" value="UniProtKB-KW"/>
</dbReference>
<dbReference type="RefSeq" id="WP_053475932.1">
    <property type="nucleotide sequence ID" value="NZ_CP041305.1"/>
</dbReference>
<dbReference type="EMBL" id="LJIX01000006">
    <property type="protein sequence ID" value="KQL19401.1"/>
    <property type="molecule type" value="Genomic_DNA"/>
</dbReference>
<comment type="caution">
    <text evidence="2">The sequence shown here is derived from an EMBL/GenBank/DDBJ whole genome shotgun (WGS) entry which is preliminary data.</text>
</comment>
<feature type="chain" id="PRO_5006206840" evidence="1">
    <location>
        <begin position="27"/>
        <end position="214"/>
    </location>
</feature>
<keyword evidence="1" id="KW-0732">Signal</keyword>
<organism evidence="2 3">
    <name type="scientific">Cytobacillus solani</name>
    <dbReference type="NCBI Taxonomy" id="1637975"/>
    <lineage>
        <taxon>Bacteria</taxon>
        <taxon>Bacillati</taxon>
        <taxon>Bacillota</taxon>
        <taxon>Bacilli</taxon>
        <taxon>Bacillales</taxon>
        <taxon>Bacillaceae</taxon>
        <taxon>Cytobacillus</taxon>
    </lineage>
</organism>
<evidence type="ECO:0000313" key="2">
    <source>
        <dbReference type="EMBL" id="KQL19401.1"/>
    </source>
</evidence>
<dbReference type="AlphaFoldDB" id="A0A0Q3QMQ5"/>
<keyword evidence="3" id="KW-1185">Reference proteome</keyword>
<feature type="signal peptide" evidence="1">
    <location>
        <begin position="1"/>
        <end position="26"/>
    </location>
</feature>
<accession>A0A0Q3QMQ5</accession>
<keyword evidence="2" id="KW-0808">Transferase</keyword>
<protein>
    <submittedName>
        <fullName evidence="2">Glycosyltransferase</fullName>
    </submittedName>
</protein>